<dbReference type="AlphaFoldDB" id="A0A7Y0FNY8"/>
<dbReference type="GO" id="GO:0005975">
    <property type="term" value="P:carbohydrate metabolic process"/>
    <property type="evidence" value="ECO:0007669"/>
    <property type="project" value="InterPro"/>
</dbReference>
<dbReference type="Gene3D" id="2.60.120.200">
    <property type="match status" value="1"/>
</dbReference>
<dbReference type="EMBL" id="JABBGH010000003">
    <property type="protein sequence ID" value="NML67020.1"/>
    <property type="molecule type" value="Genomic_DNA"/>
</dbReference>
<dbReference type="InterPro" id="IPR050546">
    <property type="entry name" value="Glycosyl_Hydrlase_16"/>
</dbReference>
<accession>A0A7Y0FNY8</accession>
<comment type="caution">
    <text evidence="4">The sequence shown here is derived from an EMBL/GenBank/DDBJ whole genome shotgun (WGS) entry which is preliminary data.</text>
</comment>
<dbReference type="RefSeq" id="WP_169532716.1">
    <property type="nucleotide sequence ID" value="NZ_JABBGH010000003.1"/>
</dbReference>
<dbReference type="SUPFAM" id="SSF49899">
    <property type="entry name" value="Concanavalin A-like lectins/glucanases"/>
    <property type="match status" value="1"/>
</dbReference>
<dbReference type="PANTHER" id="PTHR10963:SF55">
    <property type="entry name" value="GLYCOSIDE HYDROLASE FAMILY 16 PROTEIN"/>
    <property type="match status" value="1"/>
</dbReference>
<gene>
    <name evidence="4" type="ORF">HHL22_17575</name>
</gene>
<dbReference type="InterPro" id="IPR000757">
    <property type="entry name" value="Beta-glucanase-like"/>
</dbReference>
<dbReference type="Proteomes" id="UP000559626">
    <property type="component" value="Unassembled WGS sequence"/>
</dbReference>
<dbReference type="PROSITE" id="PS51762">
    <property type="entry name" value="GH16_2"/>
    <property type="match status" value="1"/>
</dbReference>
<dbReference type="InterPro" id="IPR013320">
    <property type="entry name" value="ConA-like_dom_sf"/>
</dbReference>
<evidence type="ECO:0000259" key="3">
    <source>
        <dbReference type="PROSITE" id="PS51762"/>
    </source>
</evidence>
<keyword evidence="5" id="KW-1185">Reference proteome</keyword>
<feature type="region of interest" description="Disordered" evidence="2">
    <location>
        <begin position="13"/>
        <end position="43"/>
    </location>
</feature>
<name>A0A7Y0FNY8_9BACT</name>
<organism evidence="4 5">
    <name type="scientific">Hymenobacter polaris</name>
    <dbReference type="NCBI Taxonomy" id="2682546"/>
    <lineage>
        <taxon>Bacteria</taxon>
        <taxon>Pseudomonadati</taxon>
        <taxon>Bacteroidota</taxon>
        <taxon>Cytophagia</taxon>
        <taxon>Cytophagales</taxon>
        <taxon>Hymenobacteraceae</taxon>
        <taxon>Hymenobacter</taxon>
    </lineage>
</organism>
<evidence type="ECO:0000256" key="1">
    <source>
        <dbReference type="ARBA" id="ARBA00006865"/>
    </source>
</evidence>
<evidence type="ECO:0000256" key="2">
    <source>
        <dbReference type="SAM" id="MobiDB-lite"/>
    </source>
</evidence>
<feature type="domain" description="GH16" evidence="3">
    <location>
        <begin position="30"/>
        <end position="225"/>
    </location>
</feature>
<evidence type="ECO:0000313" key="4">
    <source>
        <dbReference type="EMBL" id="NML67020.1"/>
    </source>
</evidence>
<keyword evidence="4" id="KW-0378">Hydrolase</keyword>
<evidence type="ECO:0000313" key="5">
    <source>
        <dbReference type="Proteomes" id="UP000559626"/>
    </source>
</evidence>
<sequence>MRIRTTRLTLAERQAATDSAAGHGVRRPAPGPPGTVVPGSSPGGGPIAYASGKMVSRVGGSAVELSKSGPFPGFSYGLFEIRCQLPASGRGILPAFWLNGPQTEIDIMDNCNENPGRLLQTGVLDWGKRTTCGGNTAPIECWTHGYQLYQYDRDLTQGFNTYSAVWTPEAVTFYLNDYYLYSVPAALVKTHREAVRLILDVGTRGEDRFNSGDMLVDYIRVWELR</sequence>
<dbReference type="PANTHER" id="PTHR10963">
    <property type="entry name" value="GLYCOSYL HYDROLASE-RELATED"/>
    <property type="match status" value="1"/>
</dbReference>
<protein>
    <submittedName>
        <fullName evidence="4">Family 16 glycosylhydrolase</fullName>
    </submittedName>
</protein>
<dbReference type="GO" id="GO:0004553">
    <property type="term" value="F:hydrolase activity, hydrolyzing O-glycosyl compounds"/>
    <property type="evidence" value="ECO:0007669"/>
    <property type="project" value="InterPro"/>
</dbReference>
<dbReference type="Pfam" id="PF00722">
    <property type="entry name" value="Glyco_hydro_16"/>
    <property type="match status" value="1"/>
</dbReference>
<comment type="similarity">
    <text evidence="1">Belongs to the glycosyl hydrolase 16 family.</text>
</comment>
<reference evidence="4 5" key="1">
    <citation type="submission" date="2020-04" db="EMBL/GenBank/DDBJ databases">
        <title>Hymenobacter polaris sp. nov., isolated from Arctic soil.</title>
        <authorList>
            <person name="Dahal R.H."/>
        </authorList>
    </citation>
    <scope>NUCLEOTIDE SEQUENCE [LARGE SCALE GENOMIC DNA]</scope>
    <source>
        <strain evidence="4 5">RP-2-7</strain>
    </source>
</reference>
<proteinExistence type="inferred from homology"/>